<dbReference type="GO" id="GO:0051865">
    <property type="term" value="P:protein autoubiquitination"/>
    <property type="evidence" value="ECO:0007669"/>
    <property type="project" value="TreeGrafter"/>
</dbReference>
<organism evidence="1 2">
    <name type="scientific">Exophiala bonariae</name>
    <dbReference type="NCBI Taxonomy" id="1690606"/>
    <lineage>
        <taxon>Eukaryota</taxon>
        <taxon>Fungi</taxon>
        <taxon>Dikarya</taxon>
        <taxon>Ascomycota</taxon>
        <taxon>Pezizomycotina</taxon>
        <taxon>Eurotiomycetes</taxon>
        <taxon>Chaetothyriomycetidae</taxon>
        <taxon>Chaetothyriales</taxon>
        <taxon>Herpotrichiellaceae</taxon>
        <taxon>Exophiala</taxon>
    </lineage>
</organism>
<dbReference type="GeneID" id="89971827"/>
<dbReference type="GO" id="GO:0031624">
    <property type="term" value="F:ubiquitin conjugating enzyme binding"/>
    <property type="evidence" value="ECO:0007669"/>
    <property type="project" value="TreeGrafter"/>
</dbReference>
<dbReference type="Pfam" id="PF09814">
    <property type="entry name" value="HECT_2"/>
    <property type="match status" value="1"/>
</dbReference>
<dbReference type="PANTHER" id="PTHR31531:SF2">
    <property type="entry name" value="E3 UBIQUITIN-PROTEIN LIGASE E3D"/>
    <property type="match status" value="1"/>
</dbReference>
<evidence type="ECO:0008006" key="3">
    <source>
        <dbReference type="Google" id="ProtNLM"/>
    </source>
</evidence>
<evidence type="ECO:0000313" key="2">
    <source>
        <dbReference type="Proteomes" id="UP001358417"/>
    </source>
</evidence>
<dbReference type="GO" id="GO:0061630">
    <property type="term" value="F:ubiquitin protein ligase activity"/>
    <property type="evidence" value="ECO:0007669"/>
    <property type="project" value="TreeGrafter"/>
</dbReference>
<dbReference type="EMBL" id="JAVRRD010000017">
    <property type="protein sequence ID" value="KAK5050363.1"/>
    <property type="molecule type" value="Genomic_DNA"/>
</dbReference>
<dbReference type="RefSeq" id="XP_064704949.1">
    <property type="nucleotide sequence ID" value="XM_064847228.1"/>
</dbReference>
<dbReference type="Proteomes" id="UP001358417">
    <property type="component" value="Unassembled WGS sequence"/>
</dbReference>
<dbReference type="GO" id="GO:0000151">
    <property type="term" value="C:ubiquitin ligase complex"/>
    <property type="evidence" value="ECO:0007669"/>
    <property type="project" value="TreeGrafter"/>
</dbReference>
<name>A0AAV9N623_9EURO</name>
<evidence type="ECO:0000313" key="1">
    <source>
        <dbReference type="EMBL" id="KAK5050363.1"/>
    </source>
</evidence>
<accession>A0AAV9N623</accession>
<dbReference type="PANTHER" id="PTHR31531">
    <property type="entry name" value="E3 UBIQUITIN-PROTEIN LIGASE E3D FAMILY MEMBER"/>
    <property type="match status" value="1"/>
</dbReference>
<dbReference type="AlphaFoldDB" id="A0AAV9N623"/>
<dbReference type="GO" id="GO:0030332">
    <property type="term" value="F:cyclin binding"/>
    <property type="evidence" value="ECO:0007669"/>
    <property type="project" value="TreeGrafter"/>
</dbReference>
<dbReference type="GO" id="GO:0000209">
    <property type="term" value="P:protein polyubiquitination"/>
    <property type="evidence" value="ECO:0007669"/>
    <property type="project" value="TreeGrafter"/>
</dbReference>
<protein>
    <recommendedName>
        <fullName evidence="3">Ubiquitin-conjugating enzyme E2C-binding protein</fullName>
    </recommendedName>
</protein>
<sequence length="414" mass="46079">MTKPKIYLYAEALMHIRQLTLHASLQTDKNEHTKIFISSDKQIITAIHDGESSSIYLPTQISGTADVTFPTEKRTEISARVQIDDADQLKAGSEDLAGVEVPWCATDLSDTTSAECKSCNSRILDGGKITIWKDLPSDHWADLMDVWFCHKPHNDHSHDQHAAEAKGFSAKSKITAQPGTGLVDAVSFLLNQADCSGIQERDLSHQNGTTLHCASCNTALGSSQEDGYFRLYKSRLVLKTVQGLEPQKFPPSVFICSQLLSLIESTVSRKIVLHSETQMERETGGGSGGLILWIFNPDLYYSSSSRGPTVHRAMKVFYKSLLEIGEFLDENSNTHEELTVPPEDLEDFKKTLHDSTTILPQSARSFQDWGVGLIDRWEKNATGASWMDKNPLNKKVDPGFEAFKLPEGMQELYL</sequence>
<comment type="caution">
    <text evidence="1">The sequence shown here is derived from an EMBL/GenBank/DDBJ whole genome shotgun (WGS) entry which is preliminary data.</text>
</comment>
<reference evidence="1 2" key="1">
    <citation type="submission" date="2023-08" db="EMBL/GenBank/DDBJ databases">
        <title>Black Yeasts Isolated from many extreme environments.</title>
        <authorList>
            <person name="Coleine C."/>
            <person name="Stajich J.E."/>
            <person name="Selbmann L."/>
        </authorList>
    </citation>
    <scope>NUCLEOTIDE SEQUENCE [LARGE SCALE GENOMIC DNA]</scope>
    <source>
        <strain evidence="1 2">CCFEE 5792</strain>
    </source>
</reference>
<dbReference type="InterPro" id="IPR019193">
    <property type="entry name" value="UBQ-conj_enz_E2-bd_prot"/>
</dbReference>
<dbReference type="GO" id="GO:0005634">
    <property type="term" value="C:nucleus"/>
    <property type="evidence" value="ECO:0007669"/>
    <property type="project" value="TreeGrafter"/>
</dbReference>
<keyword evidence="2" id="KW-1185">Reference proteome</keyword>
<dbReference type="GO" id="GO:0043161">
    <property type="term" value="P:proteasome-mediated ubiquitin-dependent protein catabolic process"/>
    <property type="evidence" value="ECO:0007669"/>
    <property type="project" value="TreeGrafter"/>
</dbReference>
<dbReference type="GO" id="GO:0006513">
    <property type="term" value="P:protein monoubiquitination"/>
    <property type="evidence" value="ECO:0007669"/>
    <property type="project" value="TreeGrafter"/>
</dbReference>
<dbReference type="GO" id="GO:0005829">
    <property type="term" value="C:cytosol"/>
    <property type="evidence" value="ECO:0007669"/>
    <property type="project" value="TreeGrafter"/>
</dbReference>
<gene>
    <name evidence="1" type="ORF">LTR84_003644</name>
</gene>
<proteinExistence type="predicted"/>